<reference evidence="1 2" key="1">
    <citation type="submission" date="2016-10" db="EMBL/GenBank/DDBJ databases">
        <authorList>
            <person name="de Groot N.N."/>
        </authorList>
    </citation>
    <scope>NUCLEOTIDE SEQUENCE [LARGE SCALE GENOMIC DNA]</scope>
    <source>
        <strain evidence="1 2">GAS522</strain>
    </source>
</reference>
<evidence type="ECO:0000313" key="2">
    <source>
        <dbReference type="Proteomes" id="UP000183208"/>
    </source>
</evidence>
<organism evidence="1 2">
    <name type="scientific">Bradyrhizobium lablabi</name>
    <dbReference type="NCBI Taxonomy" id="722472"/>
    <lineage>
        <taxon>Bacteria</taxon>
        <taxon>Pseudomonadati</taxon>
        <taxon>Pseudomonadota</taxon>
        <taxon>Alphaproteobacteria</taxon>
        <taxon>Hyphomicrobiales</taxon>
        <taxon>Nitrobacteraceae</taxon>
        <taxon>Bradyrhizobium</taxon>
    </lineage>
</organism>
<protein>
    <submittedName>
        <fullName evidence="1">Uncharacterized protein</fullName>
    </submittedName>
</protein>
<gene>
    <name evidence="1" type="ORF">SAMN05444171_5540</name>
</gene>
<dbReference type="EMBL" id="FNTI01000001">
    <property type="protein sequence ID" value="SED88837.1"/>
    <property type="molecule type" value="Genomic_DNA"/>
</dbReference>
<dbReference type="Proteomes" id="UP000183208">
    <property type="component" value="Unassembled WGS sequence"/>
</dbReference>
<dbReference type="AlphaFoldDB" id="A0A1M7E0N5"/>
<proteinExistence type="predicted"/>
<name>A0A1M7E0N5_9BRAD</name>
<accession>A0A1M7E0N5</accession>
<sequence length="48" mass="5228">MVRCGRSVRHADPRGRHALEAVVNGKKTLDEPKAAGAQALQRHHVAMT</sequence>
<evidence type="ECO:0000313" key="1">
    <source>
        <dbReference type="EMBL" id="SED88837.1"/>
    </source>
</evidence>